<dbReference type="Proteomes" id="UP000323824">
    <property type="component" value="Chromosome"/>
</dbReference>
<dbReference type="OrthoDB" id="307147at2"/>
<dbReference type="RefSeq" id="WP_149566505.1">
    <property type="nucleotide sequence ID" value="NZ_CP035807.1"/>
</dbReference>
<dbReference type="KEGG" id="sper:EW093_00505"/>
<evidence type="ECO:0000313" key="1">
    <source>
        <dbReference type="EMBL" id="QEN03245.1"/>
    </source>
</evidence>
<dbReference type="AlphaFoldDB" id="A0A5C1Q5D6"/>
<name>A0A5C1Q5D6_9SPIO</name>
<evidence type="ECO:0000313" key="2">
    <source>
        <dbReference type="Proteomes" id="UP000323824"/>
    </source>
</evidence>
<dbReference type="EMBL" id="CP035807">
    <property type="protein sequence ID" value="QEN03245.1"/>
    <property type="molecule type" value="Genomic_DNA"/>
</dbReference>
<reference evidence="1 2" key="2">
    <citation type="submission" date="2019-09" db="EMBL/GenBank/DDBJ databases">
        <title>Complete Genome Sequence and Methylome Analysis of free living Spirochaetas.</title>
        <authorList>
            <person name="Leshcheva N."/>
            <person name="Mikheeva N."/>
        </authorList>
    </citation>
    <scope>NUCLEOTIDE SEQUENCE [LARGE SCALE GENOMIC DNA]</scope>
    <source>
        <strain evidence="1 2">P</strain>
    </source>
</reference>
<sequence>MSMLLTDNRSIIESKGSVYIDNGYFQFYKDVLYTITLILDTKKIDYHTIYTTFTDKYGKHTSLNPKVVTWQDDRVKITLEKPLTIKYVSLVEFNEILESDTTEKAIQERLREDFINEF</sequence>
<organism evidence="1 2">
    <name type="scientific">Thiospirochaeta perfilievii</name>
    <dbReference type="NCBI Taxonomy" id="252967"/>
    <lineage>
        <taxon>Bacteria</taxon>
        <taxon>Pseudomonadati</taxon>
        <taxon>Spirochaetota</taxon>
        <taxon>Spirochaetia</taxon>
        <taxon>Spirochaetales</taxon>
        <taxon>Spirochaetaceae</taxon>
        <taxon>Thiospirochaeta</taxon>
    </lineage>
</organism>
<protein>
    <submittedName>
        <fullName evidence="1">Uncharacterized protein</fullName>
    </submittedName>
</protein>
<keyword evidence="2" id="KW-1185">Reference proteome</keyword>
<proteinExistence type="predicted"/>
<reference evidence="1 2" key="1">
    <citation type="submission" date="2019-02" db="EMBL/GenBank/DDBJ databases">
        <authorList>
            <person name="Fomenkov A."/>
            <person name="Dubinina G."/>
            <person name="Grabovich M."/>
            <person name="Vincze T."/>
            <person name="Roberts R.J."/>
        </authorList>
    </citation>
    <scope>NUCLEOTIDE SEQUENCE [LARGE SCALE GENOMIC DNA]</scope>
    <source>
        <strain evidence="1 2">P</strain>
    </source>
</reference>
<gene>
    <name evidence="1" type="ORF">EW093_00505</name>
</gene>
<accession>A0A5C1Q5D6</accession>